<dbReference type="EMBL" id="MAVT02001544">
    <property type="protein sequence ID" value="POS70653.1"/>
    <property type="molecule type" value="Genomic_DNA"/>
</dbReference>
<dbReference type="Gene3D" id="1.20.120.1070">
    <property type="entry name" value="Translation initiation factor eIF-2B, N-terminal domain"/>
    <property type="match status" value="1"/>
</dbReference>
<dbReference type="GO" id="GO:0003743">
    <property type="term" value="F:translation initiation factor activity"/>
    <property type="evidence" value="ECO:0007669"/>
    <property type="project" value="UniProtKB-KW"/>
</dbReference>
<reference evidence="10" key="1">
    <citation type="submission" date="2017-09" db="EMBL/GenBank/DDBJ databases">
        <title>Polyketide synthases of a Diaporthe helianthi virulent isolate.</title>
        <authorList>
            <person name="Baroncelli R."/>
        </authorList>
    </citation>
    <scope>NUCLEOTIDE SEQUENCE [LARGE SCALE GENOMIC DNA]</scope>
    <source>
        <strain evidence="10">7/96</strain>
    </source>
</reference>
<keyword evidence="11" id="KW-1185">Reference proteome</keyword>
<evidence type="ECO:0000256" key="8">
    <source>
        <dbReference type="ARBA" id="ARBA00046432"/>
    </source>
</evidence>
<dbReference type="InterPro" id="IPR000649">
    <property type="entry name" value="IF-2B-related"/>
</dbReference>
<protein>
    <recommendedName>
        <fullName evidence="6">Translation initiation factor eIF2B subunit alpha</fullName>
    </recommendedName>
    <alternativeName>
        <fullName evidence="7">eIF2B GDP-GTP exchange factor subunit alpha</fullName>
    </alternativeName>
</protein>
<dbReference type="AlphaFoldDB" id="A0A2P5HK74"/>
<evidence type="ECO:0000256" key="9">
    <source>
        <dbReference type="RuleBase" id="RU003814"/>
    </source>
</evidence>
<keyword evidence="3" id="KW-0963">Cytoplasm</keyword>
<dbReference type="Proteomes" id="UP000094444">
    <property type="component" value="Unassembled WGS sequence"/>
</dbReference>
<dbReference type="PANTHER" id="PTHR45860:SF1">
    <property type="entry name" value="TRANSLATION INITIATION FACTOR EIF-2B SUBUNIT ALPHA"/>
    <property type="match status" value="1"/>
</dbReference>
<dbReference type="PANTHER" id="PTHR45860">
    <property type="entry name" value="TRANSLATION INITIATION FACTOR EIF-2B SUBUNIT ALPHA"/>
    <property type="match status" value="1"/>
</dbReference>
<evidence type="ECO:0000313" key="11">
    <source>
        <dbReference type="Proteomes" id="UP000094444"/>
    </source>
</evidence>
<dbReference type="GO" id="GO:0005829">
    <property type="term" value="C:cytosol"/>
    <property type="evidence" value="ECO:0007669"/>
    <property type="project" value="UniProtKB-SubCell"/>
</dbReference>
<dbReference type="FunCoup" id="A0A2P5HK74">
    <property type="interactions" value="1155"/>
</dbReference>
<dbReference type="Pfam" id="PF01008">
    <property type="entry name" value="IF-2B"/>
    <property type="match status" value="1"/>
</dbReference>
<dbReference type="InterPro" id="IPR042528">
    <property type="entry name" value="elF-2B_alpha_N"/>
</dbReference>
<evidence type="ECO:0000256" key="3">
    <source>
        <dbReference type="ARBA" id="ARBA00022490"/>
    </source>
</evidence>
<evidence type="ECO:0000256" key="1">
    <source>
        <dbReference type="ARBA" id="ARBA00004514"/>
    </source>
</evidence>
<sequence>MTTDQLAPASAGKDVPIQSPTPVAEVRTENGDVFDLVATYNRLLSEDKELSMPVAAIEALIELLSHTTASTVFETTEILNRQIALLKKSVANPIPPTAGAELFMKTLLRSLRQETGDKGSKMRVASNSDMSFDEMRQYLVRNSRNFAAQAKAARIDIANVGARYVAPGSTVMTSGGSRCVKQMLLRAAERRTELNGSPDFRVIYVMDGSADSEPAVKALRERGVPVSTVDVASMAHAMNLGRVDRIFVGAEAVCQRGGVLSRMGTYQLAIAAKIQKKDFYVVTETHKFAMTLPFDQKDVAGRLGIKQTILDFQRGGDSDAPTPESPSQWRADYTPPEMVRAFITEQGVKTPASILDFVLSIYAS</sequence>
<gene>
    <name evidence="10" type="ORF">DHEL01_v210954</name>
</gene>
<evidence type="ECO:0000256" key="6">
    <source>
        <dbReference type="ARBA" id="ARBA00044208"/>
    </source>
</evidence>
<dbReference type="InParanoid" id="A0A2P5HK74"/>
<evidence type="ECO:0000256" key="2">
    <source>
        <dbReference type="ARBA" id="ARBA00007251"/>
    </source>
</evidence>
<organism evidence="10 11">
    <name type="scientific">Diaporthe helianthi</name>
    <dbReference type="NCBI Taxonomy" id="158607"/>
    <lineage>
        <taxon>Eukaryota</taxon>
        <taxon>Fungi</taxon>
        <taxon>Dikarya</taxon>
        <taxon>Ascomycota</taxon>
        <taxon>Pezizomycotina</taxon>
        <taxon>Sordariomycetes</taxon>
        <taxon>Sordariomycetidae</taxon>
        <taxon>Diaporthales</taxon>
        <taxon>Diaporthaceae</taxon>
        <taxon>Diaporthe</taxon>
    </lineage>
</organism>
<name>A0A2P5HK74_DIAHE</name>
<dbReference type="InterPro" id="IPR037171">
    <property type="entry name" value="NagB/RpiA_transferase-like"/>
</dbReference>
<evidence type="ECO:0000256" key="5">
    <source>
        <dbReference type="ARBA" id="ARBA00022917"/>
    </source>
</evidence>
<comment type="subunit">
    <text evidence="8">Component of the translation initiation factor 2B (eIF2B) complex which is a heterodecamer of two sets of five different subunits: alpha, beta, gamma, delta and epsilon. Subunits alpha, beta and delta comprise a regulatory subcomplex and subunits epsilon and gamma comprise a catalytic subcomplex. Within the complex, the hexameric regulatory complex resides at the center, with the two heterodimeric catalytic subcomplexes bound on opposite sides.</text>
</comment>
<accession>A0A2P5HK74</accession>
<dbReference type="GO" id="GO:0005851">
    <property type="term" value="C:eukaryotic translation initiation factor 2B complex"/>
    <property type="evidence" value="ECO:0007669"/>
    <property type="project" value="TreeGrafter"/>
</dbReference>
<evidence type="ECO:0000256" key="4">
    <source>
        <dbReference type="ARBA" id="ARBA00022540"/>
    </source>
</evidence>
<dbReference type="Gene3D" id="3.40.50.10470">
    <property type="entry name" value="Translation initiation factor eif-2b, domain 2"/>
    <property type="match status" value="1"/>
</dbReference>
<dbReference type="STRING" id="158607.A0A2P5HK74"/>
<keyword evidence="4 10" id="KW-0396">Initiation factor</keyword>
<dbReference type="OrthoDB" id="10249309at2759"/>
<dbReference type="InterPro" id="IPR042529">
    <property type="entry name" value="IF_2B-like_C"/>
</dbReference>
<evidence type="ECO:0000313" key="10">
    <source>
        <dbReference type="EMBL" id="POS70653.1"/>
    </source>
</evidence>
<comment type="subcellular location">
    <subcellularLocation>
        <location evidence="1">Cytoplasm</location>
        <location evidence="1">Cytosol</location>
    </subcellularLocation>
</comment>
<comment type="caution">
    <text evidence="10">The sequence shown here is derived from an EMBL/GenBank/DDBJ whole genome shotgun (WGS) entry which is preliminary data.</text>
</comment>
<dbReference type="SUPFAM" id="SSF100950">
    <property type="entry name" value="NagB/RpiA/CoA transferase-like"/>
    <property type="match status" value="1"/>
</dbReference>
<proteinExistence type="inferred from homology"/>
<comment type="similarity">
    <text evidence="2 9">Belongs to the eIF-2B alpha/beta/delta subunits family.</text>
</comment>
<evidence type="ECO:0000256" key="7">
    <source>
        <dbReference type="ARBA" id="ARBA00044236"/>
    </source>
</evidence>
<keyword evidence="5" id="KW-0648">Protein biosynthesis</keyword>
<dbReference type="GO" id="GO:0005085">
    <property type="term" value="F:guanyl-nucleotide exchange factor activity"/>
    <property type="evidence" value="ECO:0007669"/>
    <property type="project" value="TreeGrafter"/>
</dbReference>
<dbReference type="InterPro" id="IPR051501">
    <property type="entry name" value="eIF2B_alpha/beta/delta"/>
</dbReference>